<name>A0A1F7F9J3_UNCRA</name>
<organism evidence="11 12">
    <name type="scientific">Candidatus Raymondbacteria bacterium RIFOXYD12_FULL_49_13</name>
    <dbReference type="NCBI Taxonomy" id="1817890"/>
    <lineage>
        <taxon>Bacteria</taxon>
        <taxon>Raymondiibacteriota</taxon>
    </lineage>
</organism>
<dbReference type="InterPro" id="IPR034505">
    <property type="entry name" value="Coproporphyrinogen-III_oxidase"/>
</dbReference>
<dbReference type="SFLD" id="SFLDF00562">
    <property type="entry name" value="HemN-like__clustered_with_heat"/>
    <property type="match status" value="1"/>
</dbReference>
<dbReference type="SFLD" id="SFLDS00029">
    <property type="entry name" value="Radical_SAM"/>
    <property type="match status" value="1"/>
</dbReference>
<evidence type="ECO:0000313" key="12">
    <source>
        <dbReference type="Proteomes" id="UP000179243"/>
    </source>
</evidence>
<evidence type="ECO:0000256" key="8">
    <source>
        <dbReference type="ARBA" id="ARBA00023186"/>
    </source>
</evidence>
<accession>A0A1F7F9J3</accession>
<evidence type="ECO:0000256" key="2">
    <source>
        <dbReference type="ARBA" id="ARBA00017228"/>
    </source>
</evidence>
<keyword evidence="5 9" id="KW-0479">Metal-binding</keyword>
<gene>
    <name evidence="11" type="ORF">A2519_15285</name>
</gene>
<dbReference type="Pfam" id="PF04055">
    <property type="entry name" value="Radical_SAM"/>
    <property type="match status" value="1"/>
</dbReference>
<comment type="similarity">
    <text evidence="1">Belongs to the anaerobic coproporphyrinogen-III oxidase family. HemW subfamily.</text>
</comment>
<keyword evidence="3 9" id="KW-0349">Heme</keyword>
<evidence type="ECO:0000256" key="7">
    <source>
        <dbReference type="ARBA" id="ARBA00023014"/>
    </source>
</evidence>
<dbReference type="NCBIfam" id="TIGR00539">
    <property type="entry name" value="hemN_rel"/>
    <property type="match status" value="1"/>
</dbReference>
<proteinExistence type="inferred from homology"/>
<evidence type="ECO:0000256" key="5">
    <source>
        <dbReference type="ARBA" id="ARBA00022723"/>
    </source>
</evidence>
<dbReference type="GO" id="GO:0005737">
    <property type="term" value="C:cytoplasm"/>
    <property type="evidence" value="ECO:0007669"/>
    <property type="project" value="UniProtKB-SubCell"/>
</dbReference>
<dbReference type="SFLD" id="SFLDG01065">
    <property type="entry name" value="anaerobic_coproporphyrinogen-I"/>
    <property type="match status" value="1"/>
</dbReference>
<sequence length="373" mass="41843">MSSDHYGLYIHVPFCARKCGYCDFYSTDAIALAPFFLRALKKQMAAGTPGFKRRPADTLYIGGGTPSLLAPEQIEKMVHMVRRYYAVASDAETTIECNPTSVTLEKAQAWKRAGINRVSLGAQSFNDDDLRFLNRLHTAADIFRAIELLAKAGFSNINLDLMFGMPGQTMARFKQNLTLALSLKVPHLSVYGLTVEQGTPLQERLDKGEFTRIHDEMFEAMFLTAHMMLSEKGYGHYEISNYARPGFESVHNLNCWRGTDYIGFGPAAHSRVGLQRWAGPDTVESFIANPLTRSFDHQVSDEEGRLEQIMLGLRTQEGISQSDLISAEKTSVLLRRGFAQQNLKRIRLTPHGMLCLDSIILFLEDKRCSTLNA</sequence>
<dbReference type="EMBL" id="MFYX01000091">
    <property type="protein sequence ID" value="OGK03354.1"/>
    <property type="molecule type" value="Genomic_DNA"/>
</dbReference>
<comment type="function">
    <text evidence="9">Probably acts as a heme chaperone, transferring heme to an unknown acceptor. Binds one molecule of heme per monomer, possibly covalently. Binds 1 [4Fe-4S] cluster. The cluster is coordinated with 3 cysteines and an exchangeable S-adenosyl-L-methionine.</text>
</comment>
<dbReference type="GO" id="GO:0051539">
    <property type="term" value="F:4 iron, 4 sulfur cluster binding"/>
    <property type="evidence" value="ECO:0007669"/>
    <property type="project" value="UniProtKB-UniRule"/>
</dbReference>
<dbReference type="AlphaFoldDB" id="A0A1F7F9J3"/>
<dbReference type="InterPro" id="IPR004559">
    <property type="entry name" value="HemW-like"/>
</dbReference>
<dbReference type="SFLD" id="SFLDF00288">
    <property type="entry name" value="HemN-like__clustered_with_nucl"/>
    <property type="match status" value="1"/>
</dbReference>
<keyword evidence="9" id="KW-0963">Cytoplasm</keyword>
<evidence type="ECO:0000256" key="6">
    <source>
        <dbReference type="ARBA" id="ARBA00023004"/>
    </source>
</evidence>
<dbReference type="InterPro" id="IPR013785">
    <property type="entry name" value="Aldolase_TIM"/>
</dbReference>
<comment type="caution">
    <text evidence="11">The sequence shown here is derived from an EMBL/GenBank/DDBJ whole genome shotgun (WGS) entry which is preliminary data.</text>
</comment>
<keyword evidence="8 9" id="KW-0143">Chaperone</keyword>
<dbReference type="PANTHER" id="PTHR13932">
    <property type="entry name" value="COPROPORPHYRINIGEN III OXIDASE"/>
    <property type="match status" value="1"/>
</dbReference>
<evidence type="ECO:0000259" key="10">
    <source>
        <dbReference type="PROSITE" id="PS51918"/>
    </source>
</evidence>
<dbReference type="GO" id="GO:0006779">
    <property type="term" value="P:porphyrin-containing compound biosynthetic process"/>
    <property type="evidence" value="ECO:0007669"/>
    <property type="project" value="InterPro"/>
</dbReference>
<dbReference type="PROSITE" id="PS51918">
    <property type="entry name" value="RADICAL_SAM"/>
    <property type="match status" value="1"/>
</dbReference>
<dbReference type="InterPro" id="IPR058240">
    <property type="entry name" value="rSAM_sf"/>
</dbReference>
<keyword evidence="4 9" id="KW-0949">S-adenosyl-L-methionine</keyword>
<evidence type="ECO:0000313" key="11">
    <source>
        <dbReference type="EMBL" id="OGK03354.1"/>
    </source>
</evidence>
<dbReference type="Gene3D" id="3.20.20.70">
    <property type="entry name" value="Aldolase class I"/>
    <property type="match status" value="1"/>
</dbReference>
<keyword evidence="7 9" id="KW-0411">Iron-sulfur</keyword>
<reference evidence="11 12" key="1">
    <citation type="journal article" date="2016" name="Nat. Commun.">
        <title>Thousands of microbial genomes shed light on interconnected biogeochemical processes in an aquifer system.</title>
        <authorList>
            <person name="Anantharaman K."/>
            <person name="Brown C.T."/>
            <person name="Hug L.A."/>
            <person name="Sharon I."/>
            <person name="Castelle C.J."/>
            <person name="Probst A.J."/>
            <person name="Thomas B.C."/>
            <person name="Singh A."/>
            <person name="Wilkins M.J."/>
            <person name="Karaoz U."/>
            <person name="Brodie E.L."/>
            <person name="Williams K.H."/>
            <person name="Hubbard S.S."/>
            <person name="Banfield J.F."/>
        </authorList>
    </citation>
    <scope>NUCLEOTIDE SEQUENCE [LARGE SCALE GENOMIC DNA]</scope>
</reference>
<dbReference type="Proteomes" id="UP000179243">
    <property type="component" value="Unassembled WGS sequence"/>
</dbReference>
<dbReference type="InterPro" id="IPR006638">
    <property type="entry name" value="Elp3/MiaA/NifB-like_rSAM"/>
</dbReference>
<evidence type="ECO:0000256" key="4">
    <source>
        <dbReference type="ARBA" id="ARBA00022691"/>
    </source>
</evidence>
<keyword evidence="6 9" id="KW-0408">Iron</keyword>
<evidence type="ECO:0000256" key="3">
    <source>
        <dbReference type="ARBA" id="ARBA00022617"/>
    </source>
</evidence>
<evidence type="ECO:0000256" key="9">
    <source>
        <dbReference type="RuleBase" id="RU364116"/>
    </source>
</evidence>
<dbReference type="SUPFAM" id="SSF102114">
    <property type="entry name" value="Radical SAM enzymes"/>
    <property type="match status" value="1"/>
</dbReference>
<keyword evidence="9" id="KW-0004">4Fe-4S</keyword>
<protein>
    <recommendedName>
        <fullName evidence="2 9">Heme chaperone HemW</fullName>
    </recommendedName>
</protein>
<dbReference type="InterPro" id="IPR007197">
    <property type="entry name" value="rSAM"/>
</dbReference>
<dbReference type="CDD" id="cd01335">
    <property type="entry name" value="Radical_SAM"/>
    <property type="match status" value="1"/>
</dbReference>
<dbReference type="GO" id="GO:0004109">
    <property type="term" value="F:coproporphyrinogen oxidase activity"/>
    <property type="evidence" value="ECO:0007669"/>
    <property type="project" value="InterPro"/>
</dbReference>
<feature type="domain" description="Radical SAM core" evidence="10">
    <location>
        <begin position="1"/>
        <end position="232"/>
    </location>
</feature>
<dbReference type="SMART" id="SM00729">
    <property type="entry name" value="Elp3"/>
    <property type="match status" value="1"/>
</dbReference>
<evidence type="ECO:0000256" key="1">
    <source>
        <dbReference type="ARBA" id="ARBA00006100"/>
    </source>
</evidence>
<comment type="subcellular location">
    <subcellularLocation>
        <location evidence="9">Cytoplasm</location>
    </subcellularLocation>
</comment>
<dbReference type="PANTHER" id="PTHR13932:SF5">
    <property type="entry name" value="RADICAL S-ADENOSYL METHIONINE DOMAIN-CONTAINING PROTEIN 1, MITOCHONDRIAL"/>
    <property type="match status" value="1"/>
</dbReference>
<dbReference type="GO" id="GO:0046872">
    <property type="term" value="F:metal ion binding"/>
    <property type="evidence" value="ECO:0007669"/>
    <property type="project" value="UniProtKB-UniRule"/>
</dbReference>